<dbReference type="AlphaFoldDB" id="A0A9Q0UPG6"/>
<proteinExistence type="inferred from homology"/>
<organism evidence="6 7">
    <name type="scientific">Salix koriyanagi</name>
    <dbReference type="NCBI Taxonomy" id="2511006"/>
    <lineage>
        <taxon>Eukaryota</taxon>
        <taxon>Viridiplantae</taxon>
        <taxon>Streptophyta</taxon>
        <taxon>Embryophyta</taxon>
        <taxon>Tracheophyta</taxon>
        <taxon>Spermatophyta</taxon>
        <taxon>Magnoliopsida</taxon>
        <taxon>eudicotyledons</taxon>
        <taxon>Gunneridae</taxon>
        <taxon>Pentapetalae</taxon>
        <taxon>rosids</taxon>
        <taxon>fabids</taxon>
        <taxon>Malpighiales</taxon>
        <taxon>Salicaceae</taxon>
        <taxon>Saliceae</taxon>
        <taxon>Salix</taxon>
    </lineage>
</organism>
<dbReference type="Pfam" id="PF03514">
    <property type="entry name" value="GRAS"/>
    <property type="match status" value="1"/>
</dbReference>
<dbReference type="GO" id="GO:0005634">
    <property type="term" value="C:nucleus"/>
    <property type="evidence" value="ECO:0007669"/>
    <property type="project" value="UniProtKB-SubCell"/>
</dbReference>
<dbReference type="EMBL" id="JAPFFM010000011">
    <property type="protein sequence ID" value="KAJ6733939.1"/>
    <property type="molecule type" value="Genomic_DNA"/>
</dbReference>
<keyword evidence="3" id="KW-0804">Transcription</keyword>
<comment type="similarity">
    <text evidence="5">Belongs to the GRAS family.</text>
</comment>
<accession>A0A9Q0UPG6</accession>
<dbReference type="PROSITE" id="PS50985">
    <property type="entry name" value="GRAS"/>
    <property type="match status" value="1"/>
</dbReference>
<gene>
    <name evidence="6" type="ORF">OIU74_005687</name>
</gene>
<evidence type="ECO:0000256" key="5">
    <source>
        <dbReference type="PROSITE-ProRule" id="PRU01191"/>
    </source>
</evidence>
<comment type="subcellular location">
    <subcellularLocation>
        <location evidence="1">Nucleus</location>
    </subcellularLocation>
</comment>
<reference evidence="6" key="1">
    <citation type="submission" date="2022-11" db="EMBL/GenBank/DDBJ databases">
        <authorList>
            <person name="Hyden B.L."/>
            <person name="Feng K."/>
            <person name="Yates T."/>
            <person name="Jawdy S."/>
            <person name="Smart L.B."/>
            <person name="Muchero W."/>
        </authorList>
    </citation>
    <scope>NUCLEOTIDE SEQUENCE</scope>
    <source>
        <tissue evidence="6">Shoot tip</tissue>
    </source>
</reference>
<keyword evidence="2" id="KW-0805">Transcription regulation</keyword>
<dbReference type="PANTHER" id="PTHR31636">
    <property type="entry name" value="OSJNBA0084A10.13 PROTEIN-RELATED"/>
    <property type="match status" value="1"/>
</dbReference>
<evidence type="ECO:0000256" key="2">
    <source>
        <dbReference type="ARBA" id="ARBA00023015"/>
    </source>
</evidence>
<comment type="caution">
    <text evidence="6">The sequence shown here is derived from an EMBL/GenBank/DDBJ whole genome shotgun (WGS) entry which is preliminary data.</text>
</comment>
<evidence type="ECO:0000256" key="3">
    <source>
        <dbReference type="ARBA" id="ARBA00023163"/>
    </source>
</evidence>
<keyword evidence="7" id="KW-1185">Reference proteome</keyword>
<reference evidence="6" key="2">
    <citation type="journal article" date="2023" name="Int. J. Mol. Sci.">
        <title>De Novo Assembly and Annotation of 11 Diverse Shrub Willow (Salix) Genomes Reveals Novel Gene Organization in Sex-Linked Regions.</title>
        <authorList>
            <person name="Hyden B."/>
            <person name="Feng K."/>
            <person name="Yates T.B."/>
            <person name="Jawdy S."/>
            <person name="Cereghino C."/>
            <person name="Smart L.B."/>
            <person name="Muchero W."/>
        </authorList>
    </citation>
    <scope>NUCLEOTIDE SEQUENCE</scope>
    <source>
        <tissue evidence="6">Shoot tip</tissue>
    </source>
</reference>
<sequence length="223" mass="25247">MVGCAKAIEGGHLNDADLLLEEIIAANESFSKATKSLVKYYAEADRLPETDYPFSPFFCFGDFTTLDPARDALRGKRRVYVIEFGIVVSFWRYYDLFRDITTQSTGPISFRLTFVGPILSQLLTIPPKTLERLHGEAERFAIYFEVRRLAANRAADIVDSVLKLTRASEDGTIVVKWKFQFQKLLTLSDSSDFRNPRITVSIYSPSKLSSSLFTLASVQRPLH</sequence>
<evidence type="ECO:0000256" key="4">
    <source>
        <dbReference type="ARBA" id="ARBA00023242"/>
    </source>
</evidence>
<dbReference type="InterPro" id="IPR005202">
    <property type="entry name" value="TF_GRAS"/>
</dbReference>
<name>A0A9Q0UPG6_9ROSI</name>
<evidence type="ECO:0000256" key="1">
    <source>
        <dbReference type="ARBA" id="ARBA00004123"/>
    </source>
</evidence>
<feature type="region of interest" description="VHIID" evidence="5">
    <location>
        <begin position="49"/>
        <end position="114"/>
    </location>
</feature>
<comment type="caution">
    <text evidence="5">Lacks conserved residue(s) required for the propagation of feature annotation.</text>
</comment>
<keyword evidence="4" id="KW-0539">Nucleus</keyword>
<dbReference type="Proteomes" id="UP001151752">
    <property type="component" value="Chromosome 7"/>
</dbReference>
<evidence type="ECO:0000313" key="7">
    <source>
        <dbReference type="Proteomes" id="UP001151752"/>
    </source>
</evidence>
<evidence type="ECO:0000313" key="6">
    <source>
        <dbReference type="EMBL" id="KAJ6733939.1"/>
    </source>
</evidence>
<protein>
    <submittedName>
        <fullName evidence="6">DELLA PROTEIN RGA2-LIKE</fullName>
    </submittedName>
</protein>